<dbReference type="OrthoDB" id="7062642at2"/>
<reference evidence="1 2" key="1">
    <citation type="submission" date="2009-06" db="EMBL/GenBank/DDBJ databases">
        <title>Complete sequence of Desulfovibrio salexigens DSM 2638.</title>
        <authorList>
            <consortium name="US DOE Joint Genome Institute"/>
            <person name="Lucas S."/>
            <person name="Copeland A."/>
            <person name="Lapidus A."/>
            <person name="Glavina del Rio T."/>
            <person name="Tice H."/>
            <person name="Bruce D."/>
            <person name="Goodwin L."/>
            <person name="Pitluck S."/>
            <person name="Munk A.C."/>
            <person name="Brettin T."/>
            <person name="Detter J.C."/>
            <person name="Han C."/>
            <person name="Tapia R."/>
            <person name="Larimer F."/>
            <person name="Land M."/>
            <person name="Hauser L."/>
            <person name="Kyrpides N."/>
            <person name="Anderson I."/>
            <person name="Wall J.D."/>
            <person name="Arkin A.P."/>
            <person name="Dehal P."/>
            <person name="Chivian D."/>
            <person name="Giles B."/>
            <person name="Hazen T.C."/>
        </authorList>
    </citation>
    <scope>NUCLEOTIDE SEQUENCE [LARGE SCALE GENOMIC DNA]</scope>
    <source>
        <strain evidence="2">ATCC 14822 / DSM 2638 / NCIMB 8403 / VKM B-1763</strain>
    </source>
</reference>
<accession>C6C231</accession>
<dbReference type="KEGG" id="dsa:Desal_3181"/>
<keyword evidence="2" id="KW-1185">Reference proteome</keyword>
<dbReference type="InterPro" id="IPR010181">
    <property type="entry name" value="CGCAxxGCC_motif"/>
</dbReference>
<protein>
    <submittedName>
        <fullName evidence="1">C_GCAxxG_C_C family protein</fullName>
    </submittedName>
</protein>
<dbReference type="STRING" id="526222.Desal_3181"/>
<sequence length="144" mass="15922">MNCCNRNICGAADKSGNYFLNGYHCAEAVVRGSIEHAGMKPDEIVRYATPFGGGYGKTFQEACGALSGALIVIGHLYGRNEAGQSWDYPAALAEIIRDKFLEKYGTTKCINLREKFGPEAQQQKCSEIVRWISCEVMDELELEN</sequence>
<proteinExistence type="predicted"/>
<evidence type="ECO:0000313" key="2">
    <source>
        <dbReference type="Proteomes" id="UP000002601"/>
    </source>
</evidence>
<dbReference type="Proteomes" id="UP000002601">
    <property type="component" value="Chromosome"/>
</dbReference>
<dbReference type="HOGENOM" id="CLU_091283_0_1_7"/>
<organism evidence="1 2">
    <name type="scientific">Maridesulfovibrio salexigens (strain ATCC 14822 / DSM 2638 / NCIMB 8403 / VKM B-1763)</name>
    <name type="common">Desulfovibrio salexigens</name>
    <dbReference type="NCBI Taxonomy" id="526222"/>
    <lineage>
        <taxon>Bacteria</taxon>
        <taxon>Pseudomonadati</taxon>
        <taxon>Thermodesulfobacteriota</taxon>
        <taxon>Desulfovibrionia</taxon>
        <taxon>Desulfovibrionales</taxon>
        <taxon>Desulfovibrionaceae</taxon>
        <taxon>Maridesulfovibrio</taxon>
    </lineage>
</organism>
<name>C6C231_MARSD</name>
<dbReference type="eggNOG" id="COG1433">
    <property type="taxonomic scope" value="Bacteria"/>
</dbReference>
<dbReference type="NCBIfam" id="TIGR01909">
    <property type="entry name" value="C_GCAxxG_C_C"/>
    <property type="match status" value="1"/>
</dbReference>
<dbReference type="Pfam" id="PF09719">
    <property type="entry name" value="C_GCAxxG_C_C"/>
    <property type="match status" value="1"/>
</dbReference>
<dbReference type="EMBL" id="CP001649">
    <property type="protein sequence ID" value="ACS81232.1"/>
    <property type="molecule type" value="Genomic_DNA"/>
</dbReference>
<gene>
    <name evidence="1" type="ordered locus">Desal_3181</name>
</gene>
<dbReference type="RefSeq" id="WP_015853048.1">
    <property type="nucleotide sequence ID" value="NC_012881.1"/>
</dbReference>
<evidence type="ECO:0000313" key="1">
    <source>
        <dbReference type="EMBL" id="ACS81232.1"/>
    </source>
</evidence>
<dbReference type="AlphaFoldDB" id="C6C231"/>